<dbReference type="AlphaFoldDB" id="A0A3Q3W262"/>
<keyword evidence="2" id="KW-1185">Reference proteome</keyword>
<organism evidence="1 2">
    <name type="scientific">Mola mola</name>
    <name type="common">Ocean sunfish</name>
    <name type="synonym">Tetraodon mola</name>
    <dbReference type="NCBI Taxonomy" id="94237"/>
    <lineage>
        <taxon>Eukaryota</taxon>
        <taxon>Metazoa</taxon>
        <taxon>Chordata</taxon>
        <taxon>Craniata</taxon>
        <taxon>Vertebrata</taxon>
        <taxon>Euteleostomi</taxon>
        <taxon>Actinopterygii</taxon>
        <taxon>Neopterygii</taxon>
        <taxon>Teleostei</taxon>
        <taxon>Neoteleostei</taxon>
        <taxon>Acanthomorphata</taxon>
        <taxon>Eupercaria</taxon>
        <taxon>Tetraodontiformes</taxon>
        <taxon>Molidae</taxon>
        <taxon>Mola</taxon>
    </lineage>
</organism>
<protein>
    <submittedName>
        <fullName evidence="1">Uncharacterized protein</fullName>
    </submittedName>
</protein>
<sequence>MRSILLFFFKCTHSTQKSSQERPWEEDDWILEIKRGVLELIQNGEQEVTLNMHLIETIRMGDACRAKFSSASLENM</sequence>
<accession>A0A3Q3W262</accession>
<proteinExistence type="predicted"/>
<dbReference type="Proteomes" id="UP000261620">
    <property type="component" value="Unplaced"/>
</dbReference>
<reference evidence="1" key="1">
    <citation type="submission" date="2025-08" db="UniProtKB">
        <authorList>
            <consortium name="Ensembl"/>
        </authorList>
    </citation>
    <scope>IDENTIFICATION</scope>
</reference>
<name>A0A3Q3W262_MOLML</name>
<dbReference type="Ensembl" id="ENSMMOT00000002530.1">
    <property type="protein sequence ID" value="ENSMMOP00000002489.1"/>
    <property type="gene ID" value="ENSMMOG00000002021.1"/>
</dbReference>
<evidence type="ECO:0000313" key="2">
    <source>
        <dbReference type="Proteomes" id="UP000261620"/>
    </source>
</evidence>
<reference evidence="1" key="2">
    <citation type="submission" date="2025-09" db="UniProtKB">
        <authorList>
            <consortium name="Ensembl"/>
        </authorList>
    </citation>
    <scope>IDENTIFICATION</scope>
</reference>
<evidence type="ECO:0000313" key="1">
    <source>
        <dbReference type="Ensembl" id="ENSMMOP00000002489.1"/>
    </source>
</evidence>